<keyword evidence="3" id="KW-0813">Transport</keyword>
<organism evidence="10 11">
    <name type="scientific">Candidatus Scalindua brodae</name>
    <dbReference type="NCBI Taxonomy" id="237368"/>
    <lineage>
        <taxon>Bacteria</taxon>
        <taxon>Pseudomonadati</taxon>
        <taxon>Planctomycetota</taxon>
        <taxon>Candidatus Brocadiia</taxon>
        <taxon>Candidatus Brocadiales</taxon>
        <taxon>Candidatus Scalinduaceae</taxon>
        <taxon>Candidatus Scalindua</taxon>
    </lineage>
</organism>
<evidence type="ECO:0000256" key="4">
    <source>
        <dbReference type="ARBA" id="ARBA00022692"/>
    </source>
</evidence>
<evidence type="ECO:0000256" key="3">
    <source>
        <dbReference type="ARBA" id="ARBA00022448"/>
    </source>
</evidence>
<feature type="transmembrane region" description="Helical" evidence="8">
    <location>
        <begin position="49"/>
        <end position="68"/>
    </location>
</feature>
<dbReference type="PANTHER" id="PTHR11730:SF6">
    <property type="entry name" value="AMMONIUM TRANSPORTER"/>
    <property type="match status" value="1"/>
</dbReference>
<keyword evidence="6 8" id="KW-0472">Membrane</keyword>
<reference evidence="10 11" key="1">
    <citation type="submission" date="2014-10" db="EMBL/GenBank/DDBJ databases">
        <title>Draft genome of anammox bacterium scalindua brodae, obtained using differential coverage binning of sequence data from two enrichment reactors.</title>
        <authorList>
            <person name="Speth D.R."/>
            <person name="Russ L."/>
            <person name="Kartal B."/>
            <person name="Op den Camp H.J."/>
            <person name="Dutilh B.E."/>
            <person name="Jetten M.S."/>
        </authorList>
    </citation>
    <scope>NUCLEOTIDE SEQUENCE [LARGE SCALE GENOMIC DNA]</scope>
    <source>
        <strain evidence="10">RU1</strain>
    </source>
</reference>
<evidence type="ECO:0000256" key="5">
    <source>
        <dbReference type="ARBA" id="ARBA00022989"/>
    </source>
</evidence>
<dbReference type="SUPFAM" id="SSF111352">
    <property type="entry name" value="Ammonium transporter"/>
    <property type="match status" value="1"/>
</dbReference>
<dbReference type="Gene3D" id="1.10.3430.10">
    <property type="entry name" value="Ammonium transporter AmtB like domains"/>
    <property type="match status" value="1"/>
</dbReference>
<dbReference type="AlphaFoldDB" id="A0A0B0EHH9"/>
<dbReference type="InterPro" id="IPR029020">
    <property type="entry name" value="Ammonium/urea_transptr"/>
</dbReference>
<comment type="subcellular location">
    <subcellularLocation>
        <location evidence="1">Membrane</location>
        <topology evidence="1">Multi-pass membrane protein</topology>
    </subcellularLocation>
</comment>
<evidence type="ECO:0000256" key="6">
    <source>
        <dbReference type="ARBA" id="ARBA00023136"/>
    </source>
</evidence>
<protein>
    <submittedName>
        <fullName evidence="10">Ammonium transporter protein</fullName>
    </submittedName>
</protein>
<proteinExistence type="inferred from homology"/>
<dbReference type="PANTHER" id="PTHR11730">
    <property type="entry name" value="AMMONIUM TRANSPORTER"/>
    <property type="match status" value="1"/>
</dbReference>
<evidence type="ECO:0000256" key="1">
    <source>
        <dbReference type="ARBA" id="ARBA00004141"/>
    </source>
</evidence>
<evidence type="ECO:0000313" key="11">
    <source>
        <dbReference type="Proteomes" id="UP000030652"/>
    </source>
</evidence>
<dbReference type="GO" id="GO:0016020">
    <property type="term" value="C:membrane"/>
    <property type="evidence" value="ECO:0007669"/>
    <property type="project" value="UniProtKB-SubCell"/>
</dbReference>
<dbReference type="EMBL" id="JRYO01000154">
    <property type="protein sequence ID" value="KHE92024.1"/>
    <property type="molecule type" value="Genomic_DNA"/>
</dbReference>
<evidence type="ECO:0000256" key="8">
    <source>
        <dbReference type="SAM" id="Phobius"/>
    </source>
</evidence>
<feature type="transmembrane region" description="Helical" evidence="8">
    <location>
        <begin position="116"/>
        <end position="138"/>
    </location>
</feature>
<feature type="transmembrane region" description="Helical" evidence="8">
    <location>
        <begin position="6"/>
        <end position="28"/>
    </location>
</feature>
<keyword evidence="5 8" id="KW-1133">Transmembrane helix</keyword>
<comment type="similarity">
    <text evidence="2">Belongs to the ammonia transporter channel (TC 1.A.11.2) family.</text>
</comment>
<name>A0A0B0EHH9_9BACT</name>
<keyword evidence="4 8" id="KW-0812">Transmembrane</keyword>
<dbReference type="InterPro" id="IPR024041">
    <property type="entry name" value="NH4_transpt_AmtB-like_dom"/>
</dbReference>
<comment type="caution">
    <text evidence="10">The sequence shown here is derived from an EMBL/GenBank/DDBJ whole genome shotgun (WGS) entry which is preliminary data.</text>
</comment>
<dbReference type="Proteomes" id="UP000030652">
    <property type="component" value="Unassembled WGS sequence"/>
</dbReference>
<feature type="transmembrane region" description="Helical" evidence="8">
    <location>
        <begin position="88"/>
        <end position="109"/>
    </location>
</feature>
<accession>A0A0B0EHH9</accession>
<dbReference type="Pfam" id="PF00909">
    <property type="entry name" value="Ammonium_transp"/>
    <property type="match status" value="1"/>
</dbReference>
<dbReference type="GO" id="GO:0008519">
    <property type="term" value="F:ammonium channel activity"/>
    <property type="evidence" value="ECO:0007669"/>
    <property type="project" value="InterPro"/>
</dbReference>
<sequence length="150" mass="16312">MDTSLTDIFWVLICASLVFLMQAGFTCLESGLTRSKNSINVAIKNITDFGITTILFWSFGFALMFGTTSSGLVGSTDFILSLDKGSEINSFFLFEIMFCATSVTIVSGATAERLRFSSYIIISIILAGLIYLSLGIGFGEEYNQEHSMAG</sequence>
<evidence type="ECO:0000313" key="10">
    <source>
        <dbReference type="EMBL" id="KHE92024.1"/>
    </source>
</evidence>
<dbReference type="PATRIC" id="fig|237368.3.peg.2369"/>
<feature type="domain" description="Ammonium transporter AmtB-like" evidence="9">
    <location>
        <begin position="10"/>
        <end position="134"/>
    </location>
</feature>
<evidence type="ECO:0000256" key="2">
    <source>
        <dbReference type="ARBA" id="ARBA00005887"/>
    </source>
</evidence>
<evidence type="ECO:0000256" key="7">
    <source>
        <dbReference type="ARBA" id="ARBA00023177"/>
    </source>
</evidence>
<keyword evidence="7" id="KW-0924">Ammonia transport</keyword>
<gene>
    <name evidence="10" type="ORF">SCABRO_02195</name>
</gene>
<dbReference type="GO" id="GO:0097272">
    <property type="term" value="P:ammonium homeostasis"/>
    <property type="evidence" value="ECO:0007669"/>
    <property type="project" value="TreeGrafter"/>
</dbReference>
<evidence type="ECO:0000259" key="9">
    <source>
        <dbReference type="Pfam" id="PF00909"/>
    </source>
</evidence>
<dbReference type="eggNOG" id="COG0004">
    <property type="taxonomic scope" value="Bacteria"/>
</dbReference>